<accession>A0A7C1ND01</accession>
<dbReference type="PANTHER" id="PTHR34298">
    <property type="entry name" value="SEGREGATION AND CONDENSATION PROTEIN B"/>
    <property type="match status" value="1"/>
</dbReference>
<dbReference type="GO" id="GO:0051304">
    <property type="term" value="P:chromosome separation"/>
    <property type="evidence" value="ECO:0007669"/>
    <property type="project" value="InterPro"/>
</dbReference>
<protein>
    <submittedName>
        <fullName evidence="5">SMC-Scp complex subunit ScpB</fullName>
    </submittedName>
</protein>
<reference evidence="5" key="1">
    <citation type="journal article" date="2020" name="mSystems">
        <title>Genome- and Community-Level Interaction Insights into Carbon Utilization and Element Cycling Functions of Hydrothermarchaeota in Hydrothermal Sediment.</title>
        <authorList>
            <person name="Zhou Z."/>
            <person name="Liu Y."/>
            <person name="Xu W."/>
            <person name="Pan J."/>
            <person name="Luo Z.H."/>
            <person name="Li M."/>
        </authorList>
    </citation>
    <scope>NUCLEOTIDE SEQUENCE [LARGE SCALE GENOMIC DNA]</scope>
    <source>
        <strain evidence="5">SpSt-265</strain>
        <strain evidence="6">SpSt-465</strain>
    </source>
</reference>
<proteinExistence type="predicted"/>
<keyword evidence="4" id="KW-0131">Cell cycle</keyword>
<evidence type="ECO:0000256" key="4">
    <source>
        <dbReference type="ARBA" id="ARBA00023306"/>
    </source>
</evidence>
<dbReference type="InterPro" id="IPR005234">
    <property type="entry name" value="ScpB_csome_segregation"/>
</dbReference>
<dbReference type="Gene3D" id="1.10.10.10">
    <property type="entry name" value="Winged helix-like DNA-binding domain superfamily/Winged helix DNA-binding domain"/>
    <property type="match status" value="2"/>
</dbReference>
<dbReference type="Pfam" id="PF04079">
    <property type="entry name" value="SMC_ScpB"/>
    <property type="match status" value="1"/>
</dbReference>
<dbReference type="EMBL" id="DSTU01000001">
    <property type="protein sequence ID" value="HFJ53074.1"/>
    <property type="molecule type" value="Genomic_DNA"/>
</dbReference>
<organism evidence="5">
    <name type="scientific">candidate division WOR-3 bacterium</name>
    <dbReference type="NCBI Taxonomy" id="2052148"/>
    <lineage>
        <taxon>Bacteria</taxon>
        <taxon>Bacteria division WOR-3</taxon>
    </lineage>
</organism>
<evidence type="ECO:0000256" key="1">
    <source>
        <dbReference type="ARBA" id="ARBA00022490"/>
    </source>
</evidence>
<dbReference type="AlphaFoldDB" id="A0A7C1ND01"/>
<comment type="caution">
    <text evidence="5">The sequence shown here is derived from an EMBL/GenBank/DDBJ whole genome shotgun (WGS) entry which is preliminary data.</text>
</comment>
<dbReference type="SUPFAM" id="SSF46785">
    <property type="entry name" value="Winged helix' DNA-binding domain"/>
    <property type="match status" value="2"/>
</dbReference>
<dbReference type="InterPro" id="IPR036390">
    <property type="entry name" value="WH_DNA-bd_sf"/>
</dbReference>
<name>A0A7C1ND01_UNCW3</name>
<evidence type="ECO:0000256" key="2">
    <source>
        <dbReference type="ARBA" id="ARBA00022618"/>
    </source>
</evidence>
<keyword evidence="3" id="KW-0159">Chromosome partition</keyword>
<dbReference type="NCBIfam" id="TIGR00281">
    <property type="entry name" value="SMC-Scp complex subunit ScpB"/>
    <property type="match status" value="1"/>
</dbReference>
<dbReference type="PIRSF" id="PIRSF019345">
    <property type="entry name" value="ScpB"/>
    <property type="match status" value="1"/>
</dbReference>
<dbReference type="EMBL" id="DSLG01000007">
    <property type="protein sequence ID" value="HEA87623.1"/>
    <property type="molecule type" value="Genomic_DNA"/>
</dbReference>
<evidence type="ECO:0000313" key="6">
    <source>
        <dbReference type="EMBL" id="HFJ53074.1"/>
    </source>
</evidence>
<dbReference type="PANTHER" id="PTHR34298:SF2">
    <property type="entry name" value="SEGREGATION AND CONDENSATION PROTEIN B"/>
    <property type="match status" value="1"/>
</dbReference>
<keyword evidence="1" id="KW-0963">Cytoplasm</keyword>
<evidence type="ECO:0000256" key="3">
    <source>
        <dbReference type="ARBA" id="ARBA00022829"/>
    </source>
</evidence>
<evidence type="ECO:0000313" key="5">
    <source>
        <dbReference type="EMBL" id="HEA87623.1"/>
    </source>
</evidence>
<dbReference type="GO" id="GO:0051301">
    <property type="term" value="P:cell division"/>
    <property type="evidence" value="ECO:0007669"/>
    <property type="project" value="UniProtKB-KW"/>
</dbReference>
<keyword evidence="2" id="KW-0132">Cell division</keyword>
<dbReference type="InterPro" id="IPR036388">
    <property type="entry name" value="WH-like_DNA-bd_sf"/>
</dbReference>
<gene>
    <name evidence="5" type="primary">scpB</name>
    <name evidence="5" type="ORF">ENP94_06415</name>
    <name evidence="6" type="ORF">ENS16_00040</name>
</gene>
<sequence>MIMEYPEPAEKIETAAQPLEPVIEALLFAADTPVTLARLTEITGADDTAIREAIDRLNQTYAETGRAFRISRVAQGYQLYTLPEYADWIRRLYAHTRIQRLSAAALEVLAIIAYKQPITRPEIEQLRGVDCSAPLLTLLERGLIVTAGRAHRPGNPFLYRTTREFLRYFGLESLDDLPRLEELGEFLAAREPESE</sequence>